<dbReference type="SUPFAM" id="SSF52833">
    <property type="entry name" value="Thioredoxin-like"/>
    <property type="match status" value="1"/>
</dbReference>
<evidence type="ECO:0000259" key="1">
    <source>
        <dbReference type="PROSITE" id="PS50404"/>
    </source>
</evidence>
<accession>F1YVW3</accession>
<sequence length="217" mass="23981">MSLMRKLYVYDHCPFCIKARMIFGLKNIPVEIVVLQNDDEATPIGMIGQKMLPILEENGHYLGESLDIIAQIDREGTPLLTVPSRPEVSDWISRSSSLLYRQFLPRAAAAPFAEFSTTSGRAYFIRKKEASTGPFCTIFNEGPEALLPLNALLEDLASLLPEPSALQGALSYDDIHLFAHLHSFSIIKGLTYPAAVENYRQALSKRSGIALLDAIAV</sequence>
<dbReference type="InterPro" id="IPR007494">
    <property type="entry name" value="Glutaredoxin2_C"/>
</dbReference>
<dbReference type="Pfam" id="PF04399">
    <property type="entry name" value="Glutaredoxin2_C"/>
    <property type="match status" value="1"/>
</dbReference>
<dbReference type="Pfam" id="PF13417">
    <property type="entry name" value="GST_N_3"/>
    <property type="match status" value="1"/>
</dbReference>
<feature type="domain" description="GST N-terminal" evidence="1">
    <location>
        <begin position="3"/>
        <end position="80"/>
    </location>
</feature>
<dbReference type="EMBL" id="AEUP01000031">
    <property type="protein sequence ID" value="EGE46956.1"/>
    <property type="molecule type" value="Genomic_DNA"/>
</dbReference>
<evidence type="ECO:0000313" key="3">
    <source>
        <dbReference type="Proteomes" id="UP000018454"/>
    </source>
</evidence>
<dbReference type="GO" id="GO:0005829">
    <property type="term" value="C:cytosol"/>
    <property type="evidence" value="ECO:0007669"/>
    <property type="project" value="InterPro"/>
</dbReference>
<dbReference type="Proteomes" id="UP000018454">
    <property type="component" value="Unassembled WGS sequence"/>
</dbReference>
<dbReference type="SFLD" id="SFLDG01183">
    <property type="entry name" value="Grx2-like"/>
    <property type="match status" value="1"/>
</dbReference>
<reference evidence="2 3" key="1">
    <citation type="journal article" date="2011" name="Science">
        <title>Drosophila microbiome modulates host developmental and metabolic homeostasis via insulin signaling.</title>
        <authorList>
            <person name="Shin S.C."/>
            <person name="Kim S.H."/>
            <person name="You H."/>
            <person name="Kim B."/>
            <person name="Kim A.C."/>
            <person name="Lee K.A."/>
            <person name="Yoon J.H."/>
            <person name="Ryu J.H."/>
            <person name="Lee W.J."/>
        </authorList>
    </citation>
    <scope>NUCLEOTIDE SEQUENCE [LARGE SCALE GENOMIC DNA]</scope>
    <source>
        <strain evidence="2 3">DM001</strain>
    </source>
</reference>
<gene>
    <name evidence="2" type="primary">grxB</name>
    <name evidence="2" type="ORF">APO_2369</name>
</gene>
<dbReference type="InterPro" id="IPR004045">
    <property type="entry name" value="Glutathione_S-Trfase_N"/>
</dbReference>
<dbReference type="SFLD" id="SFLDS00019">
    <property type="entry name" value="Glutathione_Transferase_(cytos"/>
    <property type="match status" value="1"/>
</dbReference>
<evidence type="ECO:0000313" key="2">
    <source>
        <dbReference type="EMBL" id="EGE46956.1"/>
    </source>
</evidence>
<dbReference type="SUPFAM" id="SSF47616">
    <property type="entry name" value="GST C-terminal domain-like"/>
    <property type="match status" value="1"/>
</dbReference>
<dbReference type="AlphaFoldDB" id="F1YVW3"/>
<dbReference type="InterPro" id="IPR011767">
    <property type="entry name" value="GLR_AS"/>
</dbReference>
<dbReference type="NCBIfam" id="NF007702">
    <property type="entry name" value="PRK10387.1"/>
    <property type="match status" value="1"/>
</dbReference>
<dbReference type="PROSITE" id="PS00195">
    <property type="entry name" value="GLUTAREDOXIN_1"/>
    <property type="match status" value="1"/>
</dbReference>
<dbReference type="CDD" id="cd03037">
    <property type="entry name" value="GST_N_GRX2"/>
    <property type="match status" value="1"/>
</dbReference>
<dbReference type="Gene3D" id="3.40.30.10">
    <property type="entry name" value="Glutaredoxin"/>
    <property type="match status" value="1"/>
</dbReference>
<dbReference type="NCBIfam" id="TIGR02182">
    <property type="entry name" value="GRXB"/>
    <property type="match status" value="1"/>
</dbReference>
<dbReference type="PROSITE" id="PS50404">
    <property type="entry name" value="GST_NTER"/>
    <property type="match status" value="1"/>
</dbReference>
<dbReference type="CDD" id="cd03199">
    <property type="entry name" value="GST_C_GRX2"/>
    <property type="match status" value="1"/>
</dbReference>
<dbReference type="InterPro" id="IPR040079">
    <property type="entry name" value="Glutathione_S-Trfase"/>
</dbReference>
<dbReference type="InterPro" id="IPR011901">
    <property type="entry name" value="Grx2"/>
</dbReference>
<dbReference type="Gene3D" id="1.20.1050.10">
    <property type="match status" value="1"/>
</dbReference>
<name>F1YVW3_9PROT</name>
<comment type="caution">
    <text evidence="2">The sequence shown here is derived from an EMBL/GenBank/DDBJ whole genome shotgun (WGS) entry which is preliminary data.</text>
</comment>
<protein>
    <submittedName>
        <fullName evidence="2">Glutaredoxin-2</fullName>
    </submittedName>
</protein>
<dbReference type="InterPro" id="IPR036282">
    <property type="entry name" value="Glutathione-S-Trfase_C_sf"/>
</dbReference>
<dbReference type="SFLD" id="SFLDG01204">
    <property type="entry name" value="Grx2-like.1"/>
    <property type="match status" value="1"/>
</dbReference>
<dbReference type="InterPro" id="IPR036249">
    <property type="entry name" value="Thioredoxin-like_sf"/>
</dbReference>
<proteinExistence type="predicted"/>
<organism evidence="2 3">
    <name type="scientific">Acetobacter pomorum DM001</name>
    <dbReference type="NCBI Taxonomy" id="945681"/>
    <lineage>
        <taxon>Bacteria</taxon>
        <taxon>Pseudomonadati</taxon>
        <taxon>Pseudomonadota</taxon>
        <taxon>Alphaproteobacteria</taxon>
        <taxon>Acetobacterales</taxon>
        <taxon>Acetobacteraceae</taxon>
        <taxon>Acetobacter</taxon>
    </lineage>
</organism>